<evidence type="ECO:0000313" key="3">
    <source>
        <dbReference type="Proteomes" id="UP000515154"/>
    </source>
</evidence>
<feature type="domain" description="EF-hand" evidence="2">
    <location>
        <begin position="38"/>
        <end position="73"/>
    </location>
</feature>
<name>A0A6P7SRJ3_9MOLL</name>
<dbReference type="InterPro" id="IPR007138">
    <property type="entry name" value="ABM_dom"/>
</dbReference>
<keyword evidence="3" id="KW-1185">Reference proteome</keyword>
<dbReference type="Proteomes" id="UP000515154">
    <property type="component" value="Linkage group LG1"/>
</dbReference>
<dbReference type="InterPro" id="IPR002048">
    <property type="entry name" value="EF_hand_dom"/>
</dbReference>
<gene>
    <name evidence="4" type="primary">LOC115215760</name>
</gene>
<dbReference type="SMART" id="SM00054">
    <property type="entry name" value="EFh"/>
    <property type="match status" value="2"/>
</dbReference>
<dbReference type="Pfam" id="PF13833">
    <property type="entry name" value="EF-hand_8"/>
    <property type="match status" value="1"/>
</dbReference>
<evidence type="ECO:0000256" key="1">
    <source>
        <dbReference type="ARBA" id="ARBA00022837"/>
    </source>
</evidence>
<dbReference type="PANTHER" id="PTHR12178:SF10">
    <property type="entry name" value="N-TERMINAL EF-HAND CALCIUM-BINDING PROTEIN 1-LIKE ISOFORM X1"/>
    <property type="match status" value="1"/>
</dbReference>
<dbReference type="PROSITE" id="PS00018">
    <property type="entry name" value="EF_HAND_1"/>
    <property type="match status" value="1"/>
</dbReference>
<dbReference type="GO" id="GO:0005737">
    <property type="term" value="C:cytoplasm"/>
    <property type="evidence" value="ECO:0007669"/>
    <property type="project" value="TreeGrafter"/>
</dbReference>
<sequence length="402" mass="45798">MVTELAARSRVAPPNSRFIPFNKHRTAKLKMAEQNTEKGMAIFLDVFRRADRNDDGAISWTEFLGFFADGVMGKEELKALFDEIDTHNTNNIDTEELCAYFSLHLGAFKDIYAVLDDLNSNMTSVLFSTSQTYKDSSRKEQFVTRFLLHEILNQFTAVQRAMENASDALDEQAREQNEDIVPVMMDTPSKVVNAAIVPGRVARRARRQMSMPNPTSSSNVTETEFGGNVSQTTLSTQLYRLSSLVDRLENRINFDGFVDEEVDVQDDGEIILLQRNFIIKLDSKETFKNKMRNYIEALHKISGCLNSSVRSFKNSGKLTLYEVWSSEFQQARFAESSEWKTFEEQISEMLDDEIEVKTMNIPDNGVCLTKKTQQKINENYRIGGRKVSEVIDPHILTLAANL</sequence>
<organism evidence="3 4">
    <name type="scientific">Octopus sinensis</name>
    <name type="common">East Asian common octopus</name>
    <dbReference type="NCBI Taxonomy" id="2607531"/>
    <lineage>
        <taxon>Eukaryota</taxon>
        <taxon>Metazoa</taxon>
        <taxon>Spiralia</taxon>
        <taxon>Lophotrochozoa</taxon>
        <taxon>Mollusca</taxon>
        <taxon>Cephalopoda</taxon>
        <taxon>Coleoidea</taxon>
        <taxon>Octopodiformes</taxon>
        <taxon>Octopoda</taxon>
        <taxon>Incirrata</taxon>
        <taxon>Octopodidae</taxon>
        <taxon>Octopus</taxon>
    </lineage>
</organism>
<dbReference type="SUPFAM" id="SSF47473">
    <property type="entry name" value="EF-hand"/>
    <property type="match status" value="1"/>
</dbReference>
<evidence type="ECO:0000259" key="2">
    <source>
        <dbReference type="PROSITE" id="PS50222"/>
    </source>
</evidence>
<dbReference type="InterPro" id="IPR011992">
    <property type="entry name" value="EF-hand-dom_pair"/>
</dbReference>
<evidence type="ECO:0000313" key="4">
    <source>
        <dbReference type="RefSeq" id="XP_029640920.2"/>
    </source>
</evidence>
<protein>
    <submittedName>
        <fullName evidence="4">N-terminal EF-hand calcium-binding protein 1-like isoform X1</fullName>
    </submittedName>
</protein>
<dbReference type="SUPFAM" id="SSF54909">
    <property type="entry name" value="Dimeric alpha+beta barrel"/>
    <property type="match status" value="1"/>
</dbReference>
<dbReference type="Gene3D" id="1.10.238.10">
    <property type="entry name" value="EF-hand"/>
    <property type="match status" value="1"/>
</dbReference>
<feature type="domain" description="EF-hand" evidence="2">
    <location>
        <begin position="74"/>
        <end position="107"/>
    </location>
</feature>
<accession>A0A6P7SRJ3</accession>
<dbReference type="PROSITE" id="PS50222">
    <property type="entry name" value="EF_HAND_2"/>
    <property type="match status" value="2"/>
</dbReference>
<dbReference type="GO" id="GO:0005509">
    <property type="term" value="F:calcium ion binding"/>
    <property type="evidence" value="ECO:0007669"/>
    <property type="project" value="InterPro"/>
</dbReference>
<dbReference type="Gene3D" id="3.30.70.100">
    <property type="match status" value="1"/>
</dbReference>
<dbReference type="PANTHER" id="PTHR12178">
    <property type="entry name" value="EF-HAND DOMAIN-CONTAINING PROTEIN"/>
    <property type="match status" value="1"/>
</dbReference>
<dbReference type="Pfam" id="PF03992">
    <property type="entry name" value="ABM"/>
    <property type="match status" value="1"/>
</dbReference>
<dbReference type="RefSeq" id="XP_029640920.2">
    <property type="nucleotide sequence ID" value="XM_029785060.2"/>
</dbReference>
<dbReference type="InterPro" id="IPR011008">
    <property type="entry name" value="Dimeric_a/b-barrel"/>
</dbReference>
<dbReference type="AlphaFoldDB" id="A0A6P7SRJ3"/>
<dbReference type="GO" id="GO:0042984">
    <property type="term" value="P:regulation of amyloid precursor protein biosynthetic process"/>
    <property type="evidence" value="ECO:0007669"/>
    <property type="project" value="TreeGrafter"/>
</dbReference>
<reference evidence="4" key="1">
    <citation type="submission" date="2025-08" db="UniProtKB">
        <authorList>
            <consortium name="RefSeq"/>
        </authorList>
    </citation>
    <scope>IDENTIFICATION</scope>
</reference>
<dbReference type="InterPro" id="IPR039862">
    <property type="entry name" value="NECAB1/2/3"/>
</dbReference>
<dbReference type="InterPro" id="IPR018247">
    <property type="entry name" value="EF_Hand_1_Ca_BS"/>
</dbReference>
<dbReference type="KEGG" id="osn:115215760"/>
<proteinExistence type="predicted"/>
<keyword evidence="1" id="KW-0106">Calcium</keyword>